<feature type="compositionally biased region" description="Polar residues" evidence="1">
    <location>
        <begin position="12"/>
        <end position="21"/>
    </location>
</feature>
<dbReference type="HOGENOM" id="CLU_2188134_0_0_1"/>
<protein>
    <submittedName>
        <fullName evidence="2">Uncharacterized protein</fullName>
    </submittedName>
</protein>
<dbReference type="Proteomes" id="UP000008021">
    <property type="component" value="Chromosome 1"/>
</dbReference>
<feature type="region of interest" description="Disordered" evidence="1">
    <location>
        <begin position="1"/>
        <end position="109"/>
    </location>
</feature>
<proteinExistence type="predicted"/>
<feature type="compositionally biased region" description="Basic and acidic residues" evidence="1">
    <location>
        <begin position="62"/>
        <end position="71"/>
    </location>
</feature>
<dbReference type="Gramene" id="OMERI01G12480.4">
    <property type="protein sequence ID" value="OMERI01G12480.4"/>
    <property type="gene ID" value="OMERI01G12480"/>
</dbReference>
<accession>A0A0E0C1A9</accession>
<sequence length="109" mass="10815">MLCCPRPHRIPSDSQYTTAPSYSIKREGNSAAEQQCGVVVGAHGHGQSSSSSSSSSNVGSCEVERVLDIMERGGGGGSSGTDGVGGGGVQLPGRGAGGGFSTLHFSSTV</sequence>
<feature type="compositionally biased region" description="Gly residues" evidence="1">
    <location>
        <begin position="72"/>
        <end position="100"/>
    </location>
</feature>
<name>A0A0E0C1A9_9ORYZ</name>
<dbReference type="AlphaFoldDB" id="A0A0E0C1A9"/>
<evidence type="ECO:0000256" key="1">
    <source>
        <dbReference type="SAM" id="MobiDB-lite"/>
    </source>
</evidence>
<keyword evidence="3" id="KW-1185">Reference proteome</keyword>
<organism evidence="2">
    <name type="scientific">Oryza meridionalis</name>
    <dbReference type="NCBI Taxonomy" id="40149"/>
    <lineage>
        <taxon>Eukaryota</taxon>
        <taxon>Viridiplantae</taxon>
        <taxon>Streptophyta</taxon>
        <taxon>Embryophyta</taxon>
        <taxon>Tracheophyta</taxon>
        <taxon>Spermatophyta</taxon>
        <taxon>Magnoliopsida</taxon>
        <taxon>Liliopsida</taxon>
        <taxon>Poales</taxon>
        <taxon>Poaceae</taxon>
        <taxon>BOP clade</taxon>
        <taxon>Oryzoideae</taxon>
        <taxon>Oryzeae</taxon>
        <taxon>Oryzinae</taxon>
        <taxon>Oryza</taxon>
    </lineage>
</organism>
<dbReference type="EnsemblPlants" id="OMERI01G12480.4">
    <property type="protein sequence ID" value="OMERI01G12480.4"/>
    <property type="gene ID" value="OMERI01G12480"/>
</dbReference>
<reference evidence="2" key="2">
    <citation type="submission" date="2018-05" db="EMBL/GenBank/DDBJ databases">
        <title>OmerRS3 (Oryza meridionalis Reference Sequence Version 3).</title>
        <authorList>
            <person name="Zhang J."/>
            <person name="Kudrna D."/>
            <person name="Lee S."/>
            <person name="Talag J."/>
            <person name="Welchert J."/>
            <person name="Wing R.A."/>
        </authorList>
    </citation>
    <scope>NUCLEOTIDE SEQUENCE [LARGE SCALE GENOMIC DNA]</scope>
    <source>
        <strain evidence="2">cv. OR44</strain>
    </source>
</reference>
<evidence type="ECO:0000313" key="2">
    <source>
        <dbReference type="EnsemblPlants" id="OMERI01G12480.4"/>
    </source>
</evidence>
<evidence type="ECO:0000313" key="3">
    <source>
        <dbReference type="Proteomes" id="UP000008021"/>
    </source>
</evidence>
<reference evidence="2" key="1">
    <citation type="submission" date="2015-04" db="UniProtKB">
        <authorList>
            <consortium name="EnsemblPlants"/>
        </authorList>
    </citation>
    <scope>IDENTIFICATION</scope>
</reference>